<evidence type="ECO:0000256" key="1">
    <source>
        <dbReference type="SAM" id="MobiDB-lite"/>
    </source>
</evidence>
<gene>
    <name evidence="2" type="ORF">BS640_18150</name>
</gene>
<protein>
    <submittedName>
        <fullName evidence="2">Uncharacterized protein</fullName>
    </submittedName>
</protein>
<feature type="region of interest" description="Disordered" evidence="1">
    <location>
        <begin position="1"/>
        <end position="22"/>
    </location>
</feature>
<accession>A0A1X0WBK9</accession>
<dbReference type="Proteomes" id="UP000192536">
    <property type="component" value="Unassembled WGS sequence"/>
</dbReference>
<proteinExistence type="predicted"/>
<dbReference type="STRING" id="1646377.BS640_18150"/>
<sequence>MQGSPTGARKASADLKQAPGTDQYRKHAITALRLSKQPNLTINQSVEKIKEVLANGITGIRVDFISQHTPNAYRL</sequence>
<name>A0A1X0WBK9_9GAMM</name>
<evidence type="ECO:0000313" key="2">
    <source>
        <dbReference type="EMBL" id="ORJ24115.1"/>
    </source>
</evidence>
<evidence type="ECO:0000313" key="3">
    <source>
        <dbReference type="Proteomes" id="UP000192536"/>
    </source>
</evidence>
<keyword evidence="3" id="KW-1185">Reference proteome</keyword>
<dbReference type="AlphaFoldDB" id="A0A1X0WBK9"/>
<reference evidence="2 3" key="1">
    <citation type="journal article" date="2017" name="Int. J. Syst. Evol. Microbiol.">
        <title>Rouxiella badensis sp. nov. and Rouxiella silvae sp. nov. isolated from peat bog soil in Germany and emendation of the genus description.</title>
        <authorList>
            <person name="Le Fleche-Mateos A."/>
            <person name="Kugler J.H."/>
            <person name="Hansen S.H."/>
            <person name="Syldatk C."/>
            <person name="Hausmann R."/>
            <person name="Lomprez F."/>
            <person name="Vandenbogaert M."/>
            <person name="Manuguerra J.C."/>
            <person name="Grimont P.A."/>
        </authorList>
    </citation>
    <scope>NUCLEOTIDE SEQUENCE [LARGE SCALE GENOMIC DNA]</scope>
    <source>
        <strain evidence="2 3">DSM 100043</strain>
    </source>
</reference>
<comment type="caution">
    <text evidence="2">The sequence shown here is derived from an EMBL/GenBank/DDBJ whole genome shotgun (WGS) entry which is preliminary data.</text>
</comment>
<dbReference type="EMBL" id="MRWE01000035">
    <property type="protein sequence ID" value="ORJ24115.1"/>
    <property type="molecule type" value="Genomic_DNA"/>
</dbReference>
<organism evidence="2 3">
    <name type="scientific">Rouxiella badensis</name>
    <dbReference type="NCBI Taxonomy" id="1646377"/>
    <lineage>
        <taxon>Bacteria</taxon>
        <taxon>Pseudomonadati</taxon>
        <taxon>Pseudomonadota</taxon>
        <taxon>Gammaproteobacteria</taxon>
        <taxon>Enterobacterales</taxon>
        <taxon>Yersiniaceae</taxon>
        <taxon>Rouxiella</taxon>
    </lineage>
</organism>